<dbReference type="InterPro" id="IPR029020">
    <property type="entry name" value="Ammonium/urea_transptr"/>
</dbReference>
<accession>A0A160FSU4</accession>
<feature type="transmembrane region" description="Helical" evidence="10">
    <location>
        <begin position="108"/>
        <end position="129"/>
    </location>
</feature>
<keyword evidence="6 10" id="KW-1133">Transmembrane helix</keyword>
<sequence>MRKLLMSMLMAGSLLAGGIGAALADDASAPAAASAAASDTTASAPAPDASAAPAAAAASAPAAEASAAPAVSAAAAPDASAASAAAAPAAPTAPFSVDSSKINSGDTAWMLTSTALVLFMTIPGLALFYGGMVRKKSVLAILMQSFAITCLVSIIWVVVGYSLAFTPGGSFIGGLSRFFMAGMNYIHGDKATTLTVSHLAPTIPETVYCVYQMTFAIITPALITGAFADRMKFSAMLVFMTLWSIIVYSPIAHMVWEPTGWLAAAGILDFAGGTVVHINAGIAALVCALVLGKRVGYGKESMAPHNLTLTLIGGAMLWVGWFGFNAGSAVAADGRAGFAMFATQVATAAAALAWMFAEWATKGKPSVLGIVSGAVAGLVAITPASGFVGMTGSLVIGIAAGVICYWSATWLKHKLGYDDSLDAFGVHCIGGIVGALLTGVFAVKDIGGADGSVILQAKGVLTTLIYSGVVSFVLLKVIDMVMGIRVTEEDERAGLDVSLHGEAIE</sequence>
<feature type="transmembrane region" description="Helical" evidence="10">
    <location>
        <begin position="235"/>
        <end position="256"/>
    </location>
</feature>
<evidence type="ECO:0000313" key="14">
    <source>
        <dbReference type="Proteomes" id="UP000076852"/>
    </source>
</evidence>
<dbReference type="InterPro" id="IPR024041">
    <property type="entry name" value="NH4_transpt_AmtB-like_dom"/>
</dbReference>
<keyword evidence="5 10" id="KW-0812">Transmembrane</keyword>
<dbReference type="NCBIfam" id="TIGR00836">
    <property type="entry name" value="amt"/>
    <property type="match status" value="1"/>
</dbReference>
<evidence type="ECO:0000256" key="7">
    <source>
        <dbReference type="ARBA" id="ARBA00023136"/>
    </source>
</evidence>
<dbReference type="RefSeq" id="WP_063499426.1">
    <property type="nucleotide sequence ID" value="NZ_CP014579.1"/>
</dbReference>
<keyword evidence="14" id="KW-1185">Reference proteome</keyword>
<feature type="transmembrane region" description="Helical" evidence="10">
    <location>
        <begin position="367"/>
        <end position="388"/>
    </location>
</feature>
<feature type="transmembrane region" description="Helical" evidence="10">
    <location>
        <begin position="423"/>
        <end position="443"/>
    </location>
</feature>
<feature type="transmembrane region" description="Helical" evidence="10">
    <location>
        <begin position="336"/>
        <end position="355"/>
    </location>
</feature>
<evidence type="ECO:0000256" key="6">
    <source>
        <dbReference type="ARBA" id="ARBA00022989"/>
    </source>
</evidence>
<dbReference type="PANTHER" id="PTHR43029:SF10">
    <property type="entry name" value="AMMONIUM TRANSPORTER MEP2"/>
    <property type="match status" value="1"/>
</dbReference>
<organism evidence="13 14">
    <name type="scientific">Paraburkholderia phytofirmans OLGA172</name>
    <dbReference type="NCBI Taxonomy" id="1417228"/>
    <lineage>
        <taxon>Bacteria</taxon>
        <taxon>Pseudomonadati</taxon>
        <taxon>Pseudomonadota</taxon>
        <taxon>Betaproteobacteria</taxon>
        <taxon>Burkholderiales</taxon>
        <taxon>Burkholderiaceae</taxon>
        <taxon>Paraburkholderia</taxon>
    </lineage>
</organism>
<keyword evidence="3 10" id="KW-0813">Transport</keyword>
<dbReference type="SUPFAM" id="SSF111352">
    <property type="entry name" value="Ammonium transporter"/>
    <property type="match status" value="1"/>
</dbReference>
<dbReference type="Proteomes" id="UP000076852">
    <property type="component" value="Chromosome 2"/>
</dbReference>
<dbReference type="Gene3D" id="1.10.3430.10">
    <property type="entry name" value="Ammonium transporter AmtB like domains"/>
    <property type="match status" value="1"/>
</dbReference>
<dbReference type="GO" id="GO:0008519">
    <property type="term" value="F:ammonium channel activity"/>
    <property type="evidence" value="ECO:0007669"/>
    <property type="project" value="InterPro"/>
</dbReference>
<feature type="domain" description="Ammonium transporter AmtB-like" evidence="12">
    <location>
        <begin position="108"/>
        <end position="502"/>
    </location>
</feature>
<feature type="signal peptide" evidence="11">
    <location>
        <begin position="1"/>
        <end position="24"/>
    </location>
</feature>
<feature type="transmembrane region" description="Helical" evidence="10">
    <location>
        <begin position="141"/>
        <end position="164"/>
    </location>
</feature>
<dbReference type="GO" id="GO:0005886">
    <property type="term" value="C:plasma membrane"/>
    <property type="evidence" value="ECO:0007669"/>
    <property type="project" value="UniProtKB-SubCell"/>
</dbReference>
<dbReference type="STRING" id="1804984.AYM40_28360"/>
<dbReference type="KEGG" id="buz:AYM40_28360"/>
<dbReference type="PANTHER" id="PTHR43029">
    <property type="entry name" value="AMMONIUM TRANSPORTER MEP2"/>
    <property type="match status" value="1"/>
</dbReference>
<comment type="similarity">
    <text evidence="2 10">Belongs to the ammonia transporter channel (TC 1.A.11.2) family.</text>
</comment>
<evidence type="ECO:0000259" key="12">
    <source>
        <dbReference type="Pfam" id="PF00909"/>
    </source>
</evidence>
<keyword evidence="4" id="KW-1003">Cell membrane</keyword>
<proteinExistence type="inferred from homology"/>
<feature type="transmembrane region" description="Helical" evidence="10">
    <location>
        <begin position="210"/>
        <end position="228"/>
    </location>
</feature>
<feature type="transmembrane region" description="Helical" evidence="10">
    <location>
        <begin position="303"/>
        <end position="324"/>
    </location>
</feature>
<feature type="transmembrane region" description="Helical" evidence="10">
    <location>
        <begin position="394"/>
        <end position="411"/>
    </location>
</feature>
<evidence type="ECO:0000256" key="10">
    <source>
        <dbReference type="RuleBase" id="RU362002"/>
    </source>
</evidence>
<feature type="transmembrane region" description="Helical" evidence="10">
    <location>
        <begin position="455"/>
        <end position="475"/>
    </location>
</feature>
<feature type="chain" id="PRO_5007813904" description="Ammonium transporter" evidence="11">
    <location>
        <begin position="25"/>
        <end position="505"/>
    </location>
</feature>
<dbReference type="InterPro" id="IPR001905">
    <property type="entry name" value="Ammonium_transpt"/>
</dbReference>
<evidence type="ECO:0000313" key="13">
    <source>
        <dbReference type="EMBL" id="ANB76179.1"/>
    </source>
</evidence>
<dbReference type="PROSITE" id="PS01219">
    <property type="entry name" value="AMMONIUM_TRANSP"/>
    <property type="match status" value="1"/>
</dbReference>
<name>A0A160FSU4_9BURK</name>
<evidence type="ECO:0000256" key="8">
    <source>
        <dbReference type="ARBA" id="ARBA00023177"/>
    </source>
</evidence>
<keyword evidence="8 10" id="KW-0924">Ammonia transport</keyword>
<dbReference type="AlphaFoldDB" id="A0A160FSU4"/>
<feature type="transmembrane region" description="Helical" evidence="10">
    <location>
        <begin position="262"/>
        <end position="291"/>
    </location>
</feature>
<evidence type="ECO:0000256" key="2">
    <source>
        <dbReference type="ARBA" id="ARBA00005887"/>
    </source>
</evidence>
<evidence type="ECO:0000256" key="1">
    <source>
        <dbReference type="ARBA" id="ARBA00004651"/>
    </source>
</evidence>
<reference evidence="13 14" key="1">
    <citation type="journal article" date="2016" name="Gene">
        <title>PacBio SMRT assembly of a complex multi-replicon genome reveals chlorocatechol degradative operon in a region of genome plasticity.</title>
        <authorList>
            <person name="Ricker N."/>
            <person name="Shen S.Y."/>
            <person name="Goordial J."/>
            <person name="Jin S."/>
            <person name="Fulthorpe R.R."/>
        </authorList>
    </citation>
    <scope>NUCLEOTIDE SEQUENCE [LARGE SCALE GENOMIC DNA]</scope>
    <source>
        <strain evidence="13 14">OLGA172</strain>
    </source>
</reference>
<protein>
    <recommendedName>
        <fullName evidence="9 10">Ammonium transporter</fullName>
    </recommendedName>
</protein>
<evidence type="ECO:0000256" key="5">
    <source>
        <dbReference type="ARBA" id="ARBA00022692"/>
    </source>
</evidence>
<dbReference type="InterPro" id="IPR018047">
    <property type="entry name" value="Ammonium_transpt_CS"/>
</dbReference>
<dbReference type="Pfam" id="PF00909">
    <property type="entry name" value="Ammonium_transp"/>
    <property type="match status" value="1"/>
</dbReference>
<keyword evidence="7 10" id="KW-0472">Membrane</keyword>
<dbReference type="FunFam" id="1.10.3430.10:FF:000007">
    <property type="entry name" value="Ammonium transporter"/>
    <property type="match status" value="1"/>
</dbReference>
<evidence type="ECO:0000256" key="4">
    <source>
        <dbReference type="ARBA" id="ARBA00022475"/>
    </source>
</evidence>
<comment type="subcellular location">
    <subcellularLocation>
        <location evidence="1 10">Cell membrane</location>
        <topology evidence="1 10">Multi-pass membrane protein</topology>
    </subcellularLocation>
</comment>
<keyword evidence="11" id="KW-0732">Signal</keyword>
<dbReference type="OrthoDB" id="9814202at2"/>
<gene>
    <name evidence="13" type="ORF">AYM40_28360</name>
</gene>
<dbReference type="EMBL" id="CP014579">
    <property type="protein sequence ID" value="ANB76179.1"/>
    <property type="molecule type" value="Genomic_DNA"/>
</dbReference>
<evidence type="ECO:0000256" key="3">
    <source>
        <dbReference type="ARBA" id="ARBA00022448"/>
    </source>
</evidence>
<evidence type="ECO:0000256" key="11">
    <source>
        <dbReference type="SAM" id="SignalP"/>
    </source>
</evidence>
<evidence type="ECO:0000256" key="9">
    <source>
        <dbReference type="ARBA" id="ARBA00050025"/>
    </source>
</evidence>